<proteinExistence type="predicted"/>
<keyword evidence="2" id="KW-1185">Reference proteome</keyword>
<dbReference type="KEGG" id="spun:BFF78_36085"/>
<evidence type="ECO:0000313" key="2">
    <source>
        <dbReference type="Proteomes" id="UP000094960"/>
    </source>
</evidence>
<reference evidence="2" key="1">
    <citation type="submission" date="2016-09" db="EMBL/GenBank/DDBJ databases">
        <title>Streptomyces puniciscabiei strain:TW1S1 Genome sequencing and assembly.</title>
        <authorList>
            <person name="Kim M.-K."/>
            <person name="Kim S.B."/>
        </authorList>
    </citation>
    <scope>NUCLEOTIDE SEQUENCE [LARGE SCALE GENOMIC DNA]</scope>
    <source>
        <strain evidence="2">TW1S1</strain>
    </source>
</reference>
<gene>
    <name evidence="1" type="ORF">BFF78_36085</name>
</gene>
<dbReference type="Proteomes" id="UP000094960">
    <property type="component" value="Chromosome"/>
</dbReference>
<dbReference type="EMBL" id="CP017248">
    <property type="protein sequence ID" value="AOR35774.1"/>
    <property type="molecule type" value="Genomic_DNA"/>
</dbReference>
<organism evidence="1 2">
    <name type="scientific">Streptomyces fodineus</name>
    <dbReference type="NCBI Taxonomy" id="1904616"/>
    <lineage>
        <taxon>Bacteria</taxon>
        <taxon>Bacillati</taxon>
        <taxon>Actinomycetota</taxon>
        <taxon>Actinomycetes</taxon>
        <taxon>Kitasatosporales</taxon>
        <taxon>Streptomycetaceae</taxon>
        <taxon>Streptomyces</taxon>
    </lineage>
</organism>
<name>A0A1D7YJQ3_9ACTN</name>
<protein>
    <submittedName>
        <fullName evidence="1">Uncharacterized protein</fullName>
    </submittedName>
</protein>
<dbReference type="AlphaFoldDB" id="A0A1D7YJQ3"/>
<sequence length="75" mass="8690">MGRSRLEFGARQVWPGGEFEVPQLHGEVLSVFDQAQLLRWYRHVRFLDRVAAELYDLLQPLGELDVIVQAAALRR</sequence>
<evidence type="ECO:0000313" key="1">
    <source>
        <dbReference type="EMBL" id="AOR35774.1"/>
    </source>
</evidence>
<accession>A0A1D7YJQ3</accession>